<evidence type="ECO:0000313" key="3">
    <source>
        <dbReference type="EMBL" id="GAW92391.1"/>
    </source>
</evidence>
<dbReference type="SUPFAM" id="SSF89957">
    <property type="entry name" value="MTH1187/YkoF-like"/>
    <property type="match status" value="1"/>
</dbReference>
<dbReference type="RefSeq" id="WP_088553754.1">
    <property type="nucleotide sequence ID" value="NZ_BDGJ01000073.1"/>
</dbReference>
<dbReference type="PANTHER" id="PTHR33777:SF1">
    <property type="entry name" value="UPF0045 PROTEIN ECM15"/>
    <property type="match status" value="1"/>
</dbReference>
<gene>
    <name evidence="3" type="ORF">KKC1_15450</name>
</gene>
<dbReference type="AlphaFoldDB" id="A0A1Z5HSU7"/>
<dbReference type="Gene3D" id="3.30.70.930">
    <property type="match status" value="1"/>
</dbReference>
<dbReference type="InterPro" id="IPR051614">
    <property type="entry name" value="UPF0045_domain"/>
</dbReference>
<evidence type="ECO:0000259" key="2">
    <source>
        <dbReference type="Pfam" id="PF01910"/>
    </source>
</evidence>
<dbReference type="Pfam" id="PF01910">
    <property type="entry name" value="Thiamine_BP"/>
    <property type="match status" value="1"/>
</dbReference>
<dbReference type="GO" id="GO:0005829">
    <property type="term" value="C:cytosol"/>
    <property type="evidence" value="ECO:0007669"/>
    <property type="project" value="TreeGrafter"/>
</dbReference>
<dbReference type="InterPro" id="IPR002767">
    <property type="entry name" value="Thiamine_BP"/>
</dbReference>
<accession>A0A1Z5HSU7</accession>
<sequence>MAVVEVSIIPIGTETPSLSRYVAECHRVLQKAEGVKYQLTPMNTILEGELDKILSLVRELHEVPFRAGVQRVVTSVKIDDRRDKHLTMQGKVKAVEEKLKSAF</sequence>
<dbReference type="InterPro" id="IPR029756">
    <property type="entry name" value="MTH1187/YkoF-like"/>
</dbReference>
<evidence type="ECO:0000256" key="1">
    <source>
        <dbReference type="ARBA" id="ARBA00010272"/>
    </source>
</evidence>
<name>A0A1Z5HSU7_9FIRM</name>
<feature type="domain" description="Thiamine-binding protein" evidence="2">
    <location>
        <begin position="4"/>
        <end position="96"/>
    </location>
</feature>
<dbReference type="PANTHER" id="PTHR33777">
    <property type="entry name" value="UPF0045 PROTEIN ECM15"/>
    <property type="match status" value="1"/>
</dbReference>
<proteinExistence type="inferred from homology"/>
<dbReference type="Proteomes" id="UP000197032">
    <property type="component" value="Unassembled WGS sequence"/>
</dbReference>
<comment type="caution">
    <text evidence="3">The sequence shown here is derived from an EMBL/GenBank/DDBJ whole genome shotgun (WGS) entry which is preliminary data.</text>
</comment>
<keyword evidence="4" id="KW-1185">Reference proteome</keyword>
<dbReference type="NCBIfam" id="TIGR00106">
    <property type="entry name" value="MTH1187 family thiamine-binding protein"/>
    <property type="match status" value="1"/>
</dbReference>
<dbReference type="EMBL" id="BDGJ01000073">
    <property type="protein sequence ID" value="GAW92391.1"/>
    <property type="molecule type" value="Genomic_DNA"/>
</dbReference>
<organism evidence="3 4">
    <name type="scientific">Calderihabitans maritimus</name>
    <dbReference type="NCBI Taxonomy" id="1246530"/>
    <lineage>
        <taxon>Bacteria</taxon>
        <taxon>Bacillati</taxon>
        <taxon>Bacillota</taxon>
        <taxon>Clostridia</taxon>
        <taxon>Neomoorellales</taxon>
        <taxon>Calderihabitantaceae</taxon>
        <taxon>Calderihabitans</taxon>
    </lineage>
</organism>
<comment type="similarity">
    <text evidence="1">Belongs to the UPF0045 family.</text>
</comment>
<protein>
    <recommendedName>
        <fullName evidence="2">Thiamine-binding protein domain-containing protein</fullName>
    </recommendedName>
</protein>
<reference evidence="4" key="1">
    <citation type="journal article" date="2017" name="Appl. Environ. Microbiol.">
        <title>Genomic analysis of Calderihabitans maritimus KKC1, a thermophilic hydrogenogenic carboxydotrophic bacterium isolated from marine sediment.</title>
        <authorList>
            <person name="Omae K."/>
            <person name="Yoneda Y."/>
            <person name="Fukuyama Y."/>
            <person name="Yoshida T."/>
            <person name="Sako Y."/>
        </authorList>
    </citation>
    <scope>NUCLEOTIDE SEQUENCE [LARGE SCALE GENOMIC DNA]</scope>
    <source>
        <strain evidence="4">KKC1</strain>
    </source>
</reference>
<evidence type="ECO:0000313" key="4">
    <source>
        <dbReference type="Proteomes" id="UP000197032"/>
    </source>
</evidence>
<dbReference type="OrthoDB" id="5886358at2"/>